<dbReference type="EMBL" id="CAJVQC010163521">
    <property type="protein sequence ID" value="CAG8849033.1"/>
    <property type="molecule type" value="Genomic_DNA"/>
</dbReference>
<organism evidence="1 2">
    <name type="scientific">Racocetra persica</name>
    <dbReference type="NCBI Taxonomy" id="160502"/>
    <lineage>
        <taxon>Eukaryota</taxon>
        <taxon>Fungi</taxon>
        <taxon>Fungi incertae sedis</taxon>
        <taxon>Mucoromycota</taxon>
        <taxon>Glomeromycotina</taxon>
        <taxon>Glomeromycetes</taxon>
        <taxon>Diversisporales</taxon>
        <taxon>Gigasporaceae</taxon>
        <taxon>Racocetra</taxon>
    </lineage>
</organism>
<proteinExistence type="predicted"/>
<comment type="caution">
    <text evidence="1">The sequence shown here is derived from an EMBL/GenBank/DDBJ whole genome shotgun (WGS) entry which is preliminary data.</text>
</comment>
<accession>A0ACA9SW78</accession>
<reference evidence="1" key="1">
    <citation type="submission" date="2021-06" db="EMBL/GenBank/DDBJ databases">
        <authorList>
            <person name="Kallberg Y."/>
            <person name="Tangrot J."/>
            <person name="Rosling A."/>
        </authorList>
    </citation>
    <scope>NUCLEOTIDE SEQUENCE</scope>
    <source>
        <strain evidence="1">MA461A</strain>
    </source>
</reference>
<sequence>NGDGSFSLIQNDRTIVENFTSFQITQFATLNGGYAIVHANTTIENTNPNNT</sequence>
<keyword evidence="2" id="KW-1185">Reference proteome</keyword>
<dbReference type="Proteomes" id="UP000789920">
    <property type="component" value="Unassembled WGS sequence"/>
</dbReference>
<feature type="non-terminal residue" evidence="1">
    <location>
        <position position="51"/>
    </location>
</feature>
<evidence type="ECO:0000313" key="2">
    <source>
        <dbReference type="Proteomes" id="UP000789920"/>
    </source>
</evidence>
<name>A0ACA9SW78_9GLOM</name>
<protein>
    <submittedName>
        <fullName evidence="1">5192_t:CDS:1</fullName>
    </submittedName>
</protein>
<feature type="non-terminal residue" evidence="1">
    <location>
        <position position="1"/>
    </location>
</feature>
<gene>
    <name evidence="1" type="ORF">RPERSI_LOCUS35411</name>
</gene>
<evidence type="ECO:0000313" key="1">
    <source>
        <dbReference type="EMBL" id="CAG8849033.1"/>
    </source>
</evidence>